<dbReference type="PANTHER" id="PTHR10869:SF226">
    <property type="entry name" value="PROLYL 4-HYDROXYLASE ALPHA SUBUNIT DOMAIN-CONTAINING PROTEIN"/>
    <property type="match status" value="1"/>
</dbReference>
<keyword evidence="4" id="KW-0472">Membrane</keyword>
<dbReference type="InterPro" id="IPR045054">
    <property type="entry name" value="P4HA-like"/>
</dbReference>
<feature type="compositionally biased region" description="Basic and acidic residues" evidence="3">
    <location>
        <begin position="1"/>
        <end position="12"/>
    </location>
</feature>
<dbReference type="GO" id="GO:0046872">
    <property type="term" value="F:metal ion binding"/>
    <property type="evidence" value="ECO:0007669"/>
    <property type="project" value="UniProtKB-KW"/>
</dbReference>
<dbReference type="OrthoDB" id="420380at2759"/>
<evidence type="ECO:0000313" key="6">
    <source>
        <dbReference type="EMBL" id="VFT92885.1"/>
    </source>
</evidence>
<feature type="transmembrane region" description="Helical" evidence="4">
    <location>
        <begin position="44"/>
        <end position="66"/>
    </location>
</feature>
<reference evidence="6 7" key="1">
    <citation type="submission" date="2019-03" db="EMBL/GenBank/DDBJ databases">
        <authorList>
            <person name="Gaulin E."/>
            <person name="Dumas B."/>
        </authorList>
    </citation>
    <scope>NUCLEOTIDE SEQUENCE [LARGE SCALE GENOMIC DNA]</scope>
    <source>
        <strain evidence="6">CBS 568.67</strain>
    </source>
</reference>
<dbReference type="AlphaFoldDB" id="A0A485L4V0"/>
<sequence>MAAPRTDRRNMQAEEQPVAVEPESDDSIDKKPQAINSCKKDGGYFSVPLVLLAIGVAFVAGMANVIPHTTSAPDRFAFLENKYDSDLVRLVPRRVLAPDVSCTTPPFIVRLHVHVDEANADTLRANNHVLLLLNGRNEGALLDWPAGCLHALAETAATALGADPDFFPNGLRLYNSDGGAIATADELDIERLAYILMDFQMWVWPGIRVGYTRVLADSGMTMTTMSLSPLVYDVEGFFTSDEADAFISQGLATINRSMVAGNGKLYAVDDGMRTSDTAYFADSLFTREFRARATAVSRLPSPAFAERPQLIRYAPGQYFRKHADYQVVNLFRESTPWDTSKTQFKAWCIFAADVLTTKLTDSVFPIEILPGGPLFPNVSDTLTWQQNLLRLAVTKEPTFFTERGLHDWDDWVTESLKEPRAANLMDAINHAVGHILPALIRVWEVHAAGDHPALRYVVPKPPVSGSAHYFRWIRWAKDRVASLGDQVPPAFRPNGSDYPSLLRPFQNKLVKYVLADYDKVELDAKLTPTLADWLVANQDLDDVIVDCARDHVVLFQVAMEAWTNRAGAGLFAYDMPQHMQQTEPNRHLTLFLYLNDVAEGGETVFTKSKERLIQTDTIHRGAGMDECSDGLIIPPRKLHALLFYSMDGDNLADRMSTHAGCPPRSGIKYAVNMFTWNFDADEGASALGY</sequence>
<dbReference type="EMBL" id="CAADRA010005823">
    <property type="protein sequence ID" value="VFT92885.1"/>
    <property type="molecule type" value="Genomic_DNA"/>
</dbReference>
<gene>
    <name evidence="6" type="primary">Aste57867_16102</name>
    <name evidence="5" type="ORF">As57867_016046</name>
    <name evidence="6" type="ORF">ASTE57867_16102</name>
</gene>
<keyword evidence="2" id="KW-0408">Iron</keyword>
<feature type="region of interest" description="Disordered" evidence="3">
    <location>
        <begin position="1"/>
        <end position="32"/>
    </location>
</feature>
<dbReference type="GO" id="GO:0004656">
    <property type="term" value="F:procollagen-proline 4-dioxygenase activity"/>
    <property type="evidence" value="ECO:0007669"/>
    <property type="project" value="TreeGrafter"/>
</dbReference>
<organism evidence="6 7">
    <name type="scientific">Aphanomyces stellatus</name>
    <dbReference type="NCBI Taxonomy" id="120398"/>
    <lineage>
        <taxon>Eukaryota</taxon>
        <taxon>Sar</taxon>
        <taxon>Stramenopiles</taxon>
        <taxon>Oomycota</taxon>
        <taxon>Saprolegniomycetes</taxon>
        <taxon>Saprolegniales</taxon>
        <taxon>Verrucalvaceae</taxon>
        <taxon>Aphanomyces</taxon>
    </lineage>
</organism>
<evidence type="ECO:0000256" key="2">
    <source>
        <dbReference type="ARBA" id="ARBA00023004"/>
    </source>
</evidence>
<proteinExistence type="predicted"/>
<protein>
    <submittedName>
        <fullName evidence="6">Aste57867_16102 protein</fullName>
    </submittedName>
</protein>
<evidence type="ECO:0000256" key="4">
    <source>
        <dbReference type="SAM" id="Phobius"/>
    </source>
</evidence>
<dbReference type="Gene3D" id="2.60.120.620">
    <property type="entry name" value="q2cbj1_9rhob like domain"/>
    <property type="match status" value="2"/>
</dbReference>
<evidence type="ECO:0000256" key="3">
    <source>
        <dbReference type="SAM" id="MobiDB-lite"/>
    </source>
</evidence>
<dbReference type="Proteomes" id="UP000332933">
    <property type="component" value="Unassembled WGS sequence"/>
</dbReference>
<accession>A0A485L4V0</accession>
<keyword evidence="1" id="KW-0479">Metal-binding</keyword>
<dbReference type="PANTHER" id="PTHR10869">
    <property type="entry name" value="PROLYL 4-HYDROXYLASE ALPHA SUBUNIT"/>
    <property type="match status" value="1"/>
</dbReference>
<evidence type="ECO:0000313" key="7">
    <source>
        <dbReference type="Proteomes" id="UP000332933"/>
    </source>
</evidence>
<keyword evidence="7" id="KW-1185">Reference proteome</keyword>
<evidence type="ECO:0000313" key="5">
    <source>
        <dbReference type="EMBL" id="KAF0692856.1"/>
    </source>
</evidence>
<keyword evidence="4" id="KW-0812">Transmembrane</keyword>
<dbReference type="GO" id="GO:0005783">
    <property type="term" value="C:endoplasmic reticulum"/>
    <property type="evidence" value="ECO:0007669"/>
    <property type="project" value="TreeGrafter"/>
</dbReference>
<dbReference type="EMBL" id="VJMH01005802">
    <property type="protein sequence ID" value="KAF0692856.1"/>
    <property type="molecule type" value="Genomic_DNA"/>
</dbReference>
<evidence type="ECO:0000256" key="1">
    <source>
        <dbReference type="ARBA" id="ARBA00022723"/>
    </source>
</evidence>
<keyword evidence="4" id="KW-1133">Transmembrane helix</keyword>
<name>A0A485L4V0_9STRA</name>
<reference evidence="5" key="2">
    <citation type="submission" date="2019-06" db="EMBL/GenBank/DDBJ databases">
        <title>Genomics analysis of Aphanomyces spp. identifies a new class of oomycete effector associated with host adaptation.</title>
        <authorList>
            <person name="Gaulin E."/>
        </authorList>
    </citation>
    <scope>NUCLEOTIDE SEQUENCE</scope>
    <source>
        <strain evidence="5">CBS 578.67</strain>
    </source>
</reference>